<evidence type="ECO:0000313" key="1">
    <source>
        <dbReference type="EMBL" id="GAG82405.1"/>
    </source>
</evidence>
<name>X1AID8_9ZZZZ</name>
<comment type="caution">
    <text evidence="1">The sequence shown here is derived from an EMBL/GenBank/DDBJ whole genome shotgun (WGS) entry which is preliminary data.</text>
</comment>
<dbReference type="AlphaFoldDB" id="X1AID8"/>
<organism evidence="1">
    <name type="scientific">marine sediment metagenome</name>
    <dbReference type="NCBI Taxonomy" id="412755"/>
    <lineage>
        <taxon>unclassified sequences</taxon>
        <taxon>metagenomes</taxon>
        <taxon>ecological metagenomes</taxon>
    </lineage>
</organism>
<sequence length="185" mass="21752">MVYSASQRNEKFGNSKNGKQMRSITRVVKILEKFVGNYEKRLNFTKLSHLLHLTPTEVDEIITLIMSFQELFSTTFNKYSIKKEIKDNQIFLITEPKKTFHYIPNKIKLSSEDCNLLNDIIYMFKFVKRGNGFDVKANGTELLSNIKELWNYHPYFFEEHENGLYPSEFGLKLGELILSYRKSGK</sequence>
<reference evidence="1" key="1">
    <citation type="journal article" date="2014" name="Front. Microbiol.">
        <title>High frequency of phylogenetically diverse reductive dehalogenase-homologous genes in deep subseafloor sedimentary metagenomes.</title>
        <authorList>
            <person name="Kawai M."/>
            <person name="Futagami T."/>
            <person name="Toyoda A."/>
            <person name="Takaki Y."/>
            <person name="Nishi S."/>
            <person name="Hori S."/>
            <person name="Arai W."/>
            <person name="Tsubouchi T."/>
            <person name="Morono Y."/>
            <person name="Uchiyama I."/>
            <person name="Ito T."/>
            <person name="Fujiyama A."/>
            <person name="Inagaki F."/>
            <person name="Takami H."/>
        </authorList>
    </citation>
    <scope>NUCLEOTIDE SEQUENCE</scope>
    <source>
        <strain evidence="1">Expedition CK06-06</strain>
    </source>
</reference>
<accession>X1AID8</accession>
<protein>
    <submittedName>
        <fullName evidence="1">Uncharacterized protein</fullName>
    </submittedName>
</protein>
<feature type="non-terminal residue" evidence="1">
    <location>
        <position position="185"/>
    </location>
</feature>
<dbReference type="EMBL" id="BART01012551">
    <property type="protein sequence ID" value="GAG82405.1"/>
    <property type="molecule type" value="Genomic_DNA"/>
</dbReference>
<proteinExistence type="predicted"/>
<gene>
    <name evidence="1" type="ORF">S01H4_26139</name>
</gene>